<evidence type="ECO:0000256" key="7">
    <source>
        <dbReference type="ARBA" id="ARBA00022989"/>
    </source>
</evidence>
<evidence type="ECO:0000256" key="5">
    <source>
        <dbReference type="ARBA" id="ARBA00022692"/>
    </source>
</evidence>
<evidence type="ECO:0000256" key="6">
    <source>
        <dbReference type="ARBA" id="ARBA00022836"/>
    </source>
</evidence>
<evidence type="ECO:0000256" key="12">
    <source>
        <dbReference type="SAM" id="MobiDB-lite"/>
    </source>
</evidence>
<comment type="subcellular location">
    <subcellularLocation>
        <location evidence="11">Cellular thylakoid membrane</location>
        <topology evidence="11">Multi-pass membrane protein</topology>
    </subcellularLocation>
    <subcellularLocation>
        <location evidence="1">Membrane</location>
        <topology evidence="1">Multi-pass membrane protein</topology>
    </subcellularLocation>
</comment>
<dbReference type="PANTHER" id="PTHR34803">
    <property type="entry name" value="PHOTOSYSTEM I REACTION CENTER SUBUNIT XI, CHLOROPLASTIC"/>
    <property type="match status" value="1"/>
</dbReference>
<comment type="caution">
    <text evidence="14">The sequence shown here is derived from an EMBL/GenBank/DDBJ whole genome shotgun (WGS) entry which is preliminary data.</text>
</comment>
<evidence type="ECO:0000256" key="10">
    <source>
        <dbReference type="ARBA" id="ARBA00033437"/>
    </source>
</evidence>
<dbReference type="RefSeq" id="WP_190453359.1">
    <property type="nucleotide sequence ID" value="NZ_JAMPLM010000001.1"/>
</dbReference>
<evidence type="ECO:0000256" key="9">
    <source>
        <dbReference type="ARBA" id="ARBA00032768"/>
    </source>
</evidence>
<dbReference type="InterPro" id="IPR022980">
    <property type="entry name" value="PSI_suXI"/>
</dbReference>
<feature type="transmembrane region" description="Helical" evidence="11">
    <location>
        <begin position="95"/>
        <end position="117"/>
    </location>
</feature>
<accession>A0ABV0KEZ6</accession>
<name>A0ABV0KEZ6_9CYAN</name>
<feature type="region of interest" description="Disordered" evidence="12">
    <location>
        <begin position="1"/>
        <end position="20"/>
    </location>
</feature>
<feature type="transmembrane region" description="Helical" evidence="11">
    <location>
        <begin position="145"/>
        <end position="170"/>
    </location>
</feature>
<keyword evidence="4 11" id="KW-0602">Photosynthesis</keyword>
<keyword evidence="8 11" id="KW-0472">Membrane</keyword>
<dbReference type="SUPFAM" id="SSF81568">
    <property type="entry name" value="Photosystem I reaction center subunit XI, PsaL"/>
    <property type="match status" value="1"/>
</dbReference>
<dbReference type="EMBL" id="JAMPLM010000001">
    <property type="protein sequence ID" value="MEP1056924.1"/>
    <property type="molecule type" value="Genomic_DNA"/>
</dbReference>
<dbReference type="Pfam" id="PF02605">
    <property type="entry name" value="PsaL"/>
    <property type="match status" value="1"/>
</dbReference>
<dbReference type="InterPro" id="IPR036592">
    <property type="entry name" value="PSI_PsaL_sf"/>
</dbReference>
<feature type="compositionally biased region" description="Basic and acidic residues" evidence="12">
    <location>
        <begin position="1"/>
        <end position="10"/>
    </location>
</feature>
<proteinExistence type="inferred from homology"/>
<evidence type="ECO:0000256" key="11">
    <source>
        <dbReference type="HAMAP-Rule" id="MF_00447"/>
    </source>
</evidence>
<dbReference type="Proteomes" id="UP001476950">
    <property type="component" value="Unassembled WGS sequence"/>
</dbReference>
<keyword evidence="7 11" id="KW-1133">Transmembrane helix</keyword>
<feature type="domain" description="Photosystem I PsaL reaction centre subunit XI" evidence="13">
    <location>
        <begin position="24"/>
        <end position="168"/>
    </location>
</feature>
<dbReference type="HAMAP" id="MF_00447">
    <property type="entry name" value="PSI_PsaL"/>
    <property type="match status" value="1"/>
</dbReference>
<keyword evidence="5 11" id="KW-0812">Transmembrane</keyword>
<evidence type="ECO:0000313" key="15">
    <source>
        <dbReference type="Proteomes" id="UP001476950"/>
    </source>
</evidence>
<evidence type="ECO:0000256" key="3">
    <source>
        <dbReference type="ARBA" id="ARBA00019514"/>
    </source>
</evidence>
<evidence type="ECO:0000256" key="8">
    <source>
        <dbReference type="ARBA" id="ARBA00023136"/>
    </source>
</evidence>
<organism evidence="14 15">
    <name type="scientific">Stenomitos frigidus AS-A4</name>
    <dbReference type="NCBI Taxonomy" id="2933935"/>
    <lineage>
        <taxon>Bacteria</taxon>
        <taxon>Bacillati</taxon>
        <taxon>Cyanobacteriota</taxon>
        <taxon>Cyanophyceae</taxon>
        <taxon>Leptolyngbyales</taxon>
        <taxon>Leptolyngbyaceae</taxon>
        <taxon>Stenomitos</taxon>
    </lineage>
</organism>
<keyword evidence="15" id="KW-1185">Reference proteome</keyword>
<dbReference type="Gene3D" id="1.20.1240.10">
    <property type="entry name" value="Photosystem I PsaL, reaction centre subunit XI"/>
    <property type="match status" value="1"/>
</dbReference>
<evidence type="ECO:0000256" key="1">
    <source>
        <dbReference type="ARBA" id="ARBA00004141"/>
    </source>
</evidence>
<dbReference type="PANTHER" id="PTHR34803:SF2">
    <property type="entry name" value="PHOTOSYSTEM I REACTION CENTER SUBUNIT XI, CHLOROPLASTIC"/>
    <property type="match status" value="1"/>
</dbReference>
<reference evidence="14 15" key="1">
    <citation type="submission" date="2022-04" db="EMBL/GenBank/DDBJ databases">
        <title>Positive selection, recombination, and allopatry shape intraspecific diversity of widespread and dominant cyanobacteria.</title>
        <authorList>
            <person name="Wei J."/>
            <person name="Shu W."/>
            <person name="Hu C."/>
        </authorList>
    </citation>
    <scope>NUCLEOTIDE SEQUENCE [LARGE SCALE GENOMIC DNA]</scope>
    <source>
        <strain evidence="14 15">AS-A4</strain>
    </source>
</reference>
<gene>
    <name evidence="11" type="primary">psaL</name>
    <name evidence="14" type="ORF">NDI38_00640</name>
</gene>
<sequence>MANFVDKIERSNTNPNDPRNREVVYAAWDDPQIGNLATPINASGLVRAYINNLPAYRQNLSPLRRGLEVGLAHGYWLLGPFITFNPLRDTEVGSIAGLLATLGTLLIATLSLSLYAASNPPSPIATVTVPSPPQLLSTSEGWNEYATGFFLGGVGGAVFAYGLVTNIALFQKYLSFVAQ</sequence>
<comment type="similarity">
    <text evidence="2 11">Belongs to the PsaL family.</text>
</comment>
<protein>
    <recommendedName>
        <fullName evidence="3 11">Photosystem I reaction center subunit XI</fullName>
    </recommendedName>
    <alternativeName>
        <fullName evidence="9 11">PSI subunit V</fullName>
    </alternativeName>
    <alternativeName>
        <fullName evidence="10 11">PSI-L</fullName>
    </alternativeName>
</protein>
<evidence type="ECO:0000313" key="14">
    <source>
        <dbReference type="EMBL" id="MEP1056924.1"/>
    </source>
</evidence>
<evidence type="ECO:0000259" key="13">
    <source>
        <dbReference type="Pfam" id="PF02605"/>
    </source>
</evidence>
<evidence type="ECO:0000256" key="4">
    <source>
        <dbReference type="ARBA" id="ARBA00022531"/>
    </source>
</evidence>
<evidence type="ECO:0000256" key="2">
    <source>
        <dbReference type="ARBA" id="ARBA00008820"/>
    </source>
</evidence>
<keyword evidence="11" id="KW-0793">Thylakoid</keyword>
<dbReference type="InterPro" id="IPR003757">
    <property type="entry name" value="PSI_PsaL"/>
</dbReference>
<keyword evidence="6 11" id="KW-0603">Photosystem I</keyword>